<evidence type="ECO:0000313" key="3">
    <source>
        <dbReference type="Proteomes" id="UP000001449"/>
    </source>
</evidence>
<keyword evidence="3" id="KW-1185">Reference proteome</keyword>
<dbReference type="RefSeq" id="XP_002297211.1">
    <property type="nucleotide sequence ID" value="XM_002297175.1"/>
</dbReference>
<name>B8LDT1_THAPS</name>
<evidence type="ECO:0000256" key="1">
    <source>
        <dbReference type="SAM" id="MobiDB-lite"/>
    </source>
</evidence>
<proteinExistence type="predicted"/>
<gene>
    <name evidence="2" type="ORF">THAPSDRAFT_11357</name>
</gene>
<organism evidence="2 3">
    <name type="scientific">Thalassiosira pseudonana</name>
    <name type="common">Marine diatom</name>
    <name type="synonym">Cyclotella nana</name>
    <dbReference type="NCBI Taxonomy" id="35128"/>
    <lineage>
        <taxon>Eukaryota</taxon>
        <taxon>Sar</taxon>
        <taxon>Stramenopiles</taxon>
        <taxon>Ochrophyta</taxon>
        <taxon>Bacillariophyta</taxon>
        <taxon>Coscinodiscophyceae</taxon>
        <taxon>Thalassiosirophycidae</taxon>
        <taxon>Thalassiosirales</taxon>
        <taxon>Thalassiosiraceae</taxon>
        <taxon>Thalassiosira</taxon>
    </lineage>
</organism>
<feature type="compositionally biased region" description="Low complexity" evidence="1">
    <location>
        <begin position="12"/>
        <end position="31"/>
    </location>
</feature>
<dbReference type="HOGENOM" id="CLU_664801_0_0_1"/>
<dbReference type="KEGG" id="tps:THAPSDRAFT_11357"/>
<feature type="compositionally biased region" description="Polar residues" evidence="1">
    <location>
        <begin position="66"/>
        <end position="81"/>
    </location>
</feature>
<dbReference type="InParanoid" id="B8LDT1"/>
<feature type="compositionally biased region" description="Low complexity" evidence="1">
    <location>
        <begin position="42"/>
        <end position="56"/>
    </location>
</feature>
<dbReference type="AlphaFoldDB" id="B8LDT1"/>
<evidence type="ECO:0000313" key="2">
    <source>
        <dbReference type="EMBL" id="EED86536.1"/>
    </source>
</evidence>
<feature type="region of interest" description="Disordered" evidence="1">
    <location>
        <begin position="1"/>
        <end position="116"/>
    </location>
</feature>
<sequence length="414" mass="44589">MPTPIERDAPKPSDSPQDSSSKSPTKPSLLPVNPAPPNDTDSPTSVSPSLQPSSSPTAIGALPTTKRPSSSAPSPSNTLTSPPVGKSSVSSDPPTPPKAPPVPSQTVPVCLEPTNNASTKNLDSSFRSYRLFGKSDKTTRVFQYQSKTLKNDPFSDDCLANSGRYRTCFRRATNLSSCDAFARAKPFLSSDETMASDTMHLTLIQDTIIATCRNLIQVEKALLTFLADNIGSDTSDSSGRVLEQIRLCVALKMQSTMRLANTVQTLLVTSLGVGVDDALDAILAIYQENLAKVPSLRSTTLENQGSPVRQAVGKGLFSTKPVQVNTCSWYGLLNRDDFNTVIRRYSEFKSEMTRAILDATDTEAVAKCCANRFSIDKYGTPSLTCDEYDNEDCPNNEDIKGSTTLVGLKPNNGL</sequence>
<protein>
    <submittedName>
        <fullName evidence="2">Uncharacterized protein</fullName>
    </submittedName>
</protein>
<dbReference type="PaxDb" id="35128-Thaps11357"/>
<feature type="compositionally biased region" description="Basic and acidic residues" evidence="1">
    <location>
        <begin position="1"/>
        <end position="11"/>
    </location>
</feature>
<reference evidence="2 3" key="1">
    <citation type="journal article" date="2004" name="Science">
        <title>The genome of the diatom Thalassiosira pseudonana: ecology, evolution, and metabolism.</title>
        <authorList>
            <person name="Armbrust E.V."/>
            <person name="Berges J.A."/>
            <person name="Bowler C."/>
            <person name="Green B.R."/>
            <person name="Martinez D."/>
            <person name="Putnam N.H."/>
            <person name="Zhou S."/>
            <person name="Allen A.E."/>
            <person name="Apt K.E."/>
            <person name="Bechner M."/>
            <person name="Brzezinski M.A."/>
            <person name="Chaal B.K."/>
            <person name="Chiovitti A."/>
            <person name="Davis A.K."/>
            <person name="Demarest M.S."/>
            <person name="Detter J.C."/>
            <person name="Glavina T."/>
            <person name="Goodstein D."/>
            <person name="Hadi M.Z."/>
            <person name="Hellsten U."/>
            <person name="Hildebrand M."/>
            <person name="Jenkins B.D."/>
            <person name="Jurka J."/>
            <person name="Kapitonov V.V."/>
            <person name="Kroger N."/>
            <person name="Lau W.W."/>
            <person name="Lane T.W."/>
            <person name="Larimer F.W."/>
            <person name="Lippmeier J.C."/>
            <person name="Lucas S."/>
            <person name="Medina M."/>
            <person name="Montsant A."/>
            <person name="Obornik M."/>
            <person name="Parker M.S."/>
            <person name="Palenik B."/>
            <person name="Pazour G.J."/>
            <person name="Richardson P.M."/>
            <person name="Rynearson T.A."/>
            <person name="Saito M.A."/>
            <person name="Schwartz D.C."/>
            <person name="Thamatrakoln K."/>
            <person name="Valentin K."/>
            <person name="Vardi A."/>
            <person name="Wilkerson F.P."/>
            <person name="Rokhsar D.S."/>
        </authorList>
    </citation>
    <scope>NUCLEOTIDE SEQUENCE [LARGE SCALE GENOMIC DNA]</scope>
    <source>
        <strain evidence="2 3">CCMP1335</strain>
    </source>
</reference>
<dbReference type="GeneID" id="7444398"/>
<dbReference type="EMBL" id="DS999421">
    <property type="protein sequence ID" value="EED86536.1"/>
    <property type="molecule type" value="Genomic_DNA"/>
</dbReference>
<dbReference type="Proteomes" id="UP000001449">
    <property type="component" value="Unassembled WGS sequence"/>
</dbReference>
<accession>B8LDT1</accession>
<feature type="compositionally biased region" description="Pro residues" evidence="1">
    <location>
        <begin position="93"/>
        <end position="103"/>
    </location>
</feature>
<reference evidence="2 3" key="2">
    <citation type="journal article" date="2008" name="Nature">
        <title>The Phaeodactylum genome reveals the evolutionary history of diatom genomes.</title>
        <authorList>
            <person name="Bowler C."/>
            <person name="Allen A.E."/>
            <person name="Badger J.H."/>
            <person name="Grimwood J."/>
            <person name="Jabbari K."/>
            <person name="Kuo A."/>
            <person name="Maheswari U."/>
            <person name="Martens C."/>
            <person name="Maumus F."/>
            <person name="Otillar R.P."/>
            <person name="Rayko E."/>
            <person name="Salamov A."/>
            <person name="Vandepoele K."/>
            <person name="Beszteri B."/>
            <person name="Gruber A."/>
            <person name="Heijde M."/>
            <person name="Katinka M."/>
            <person name="Mock T."/>
            <person name="Valentin K."/>
            <person name="Verret F."/>
            <person name="Berges J.A."/>
            <person name="Brownlee C."/>
            <person name="Cadoret J.P."/>
            <person name="Chiovitti A."/>
            <person name="Choi C.J."/>
            <person name="Coesel S."/>
            <person name="De Martino A."/>
            <person name="Detter J.C."/>
            <person name="Durkin C."/>
            <person name="Falciatore A."/>
            <person name="Fournet J."/>
            <person name="Haruta M."/>
            <person name="Huysman M.J."/>
            <person name="Jenkins B.D."/>
            <person name="Jiroutova K."/>
            <person name="Jorgensen R.E."/>
            <person name="Joubert Y."/>
            <person name="Kaplan A."/>
            <person name="Kroger N."/>
            <person name="Kroth P.G."/>
            <person name="La Roche J."/>
            <person name="Lindquist E."/>
            <person name="Lommer M."/>
            <person name="Martin-Jezequel V."/>
            <person name="Lopez P.J."/>
            <person name="Lucas S."/>
            <person name="Mangogna M."/>
            <person name="McGinnis K."/>
            <person name="Medlin L.K."/>
            <person name="Montsant A."/>
            <person name="Oudot-Le Secq M.P."/>
            <person name="Napoli C."/>
            <person name="Obornik M."/>
            <person name="Parker M.S."/>
            <person name="Petit J.L."/>
            <person name="Porcel B.M."/>
            <person name="Poulsen N."/>
            <person name="Robison M."/>
            <person name="Rychlewski L."/>
            <person name="Rynearson T.A."/>
            <person name="Schmutz J."/>
            <person name="Shapiro H."/>
            <person name="Siaut M."/>
            <person name="Stanley M."/>
            <person name="Sussman M.R."/>
            <person name="Taylor A.R."/>
            <person name="Vardi A."/>
            <person name="von Dassow P."/>
            <person name="Vyverman W."/>
            <person name="Willis A."/>
            <person name="Wyrwicz L.S."/>
            <person name="Rokhsar D.S."/>
            <person name="Weissenbach J."/>
            <person name="Armbrust E.V."/>
            <person name="Green B.R."/>
            <person name="Van de Peer Y."/>
            <person name="Grigoriev I.V."/>
        </authorList>
    </citation>
    <scope>NUCLEOTIDE SEQUENCE [LARGE SCALE GENOMIC DNA]</scope>
    <source>
        <strain evidence="2 3">CCMP1335</strain>
    </source>
</reference>